<reference evidence="2 3" key="1">
    <citation type="journal article" date="2021" name="Front. Microbiol.">
        <title>Aerobic Denitrification and Heterotrophic Sulfur Oxidation in the Genus Halomonas Revealed by Six Novel Species Characterizations and Genome-Based Analysis.</title>
        <authorList>
            <person name="Wang L."/>
            <person name="Shao Z."/>
        </authorList>
    </citation>
    <scope>NUCLEOTIDE SEQUENCE [LARGE SCALE GENOMIC DNA]</scope>
    <source>
        <strain evidence="2 3">MCCC 1A05748</strain>
    </source>
</reference>
<feature type="transmembrane region" description="Helical" evidence="1">
    <location>
        <begin position="83"/>
        <end position="109"/>
    </location>
</feature>
<gene>
    <name evidence="2" type="ORF">HOP60_20895</name>
</gene>
<feature type="transmembrane region" description="Helical" evidence="1">
    <location>
        <begin position="44"/>
        <end position="62"/>
    </location>
</feature>
<keyword evidence="1" id="KW-0812">Transmembrane</keyword>
<accession>A0ABS9BAA7</accession>
<organism evidence="2 3">
    <name type="scientific">Billgrantia desiderata</name>
    <dbReference type="NCBI Taxonomy" id="52021"/>
    <lineage>
        <taxon>Bacteria</taxon>
        <taxon>Pseudomonadati</taxon>
        <taxon>Pseudomonadota</taxon>
        <taxon>Gammaproteobacteria</taxon>
        <taxon>Oceanospirillales</taxon>
        <taxon>Halomonadaceae</taxon>
        <taxon>Billgrantia</taxon>
    </lineage>
</organism>
<name>A0ABS9BAA7_9GAMM</name>
<feature type="transmembrane region" description="Helical" evidence="1">
    <location>
        <begin position="115"/>
        <end position="134"/>
    </location>
</feature>
<evidence type="ECO:0000313" key="3">
    <source>
        <dbReference type="Proteomes" id="UP001320154"/>
    </source>
</evidence>
<comment type="caution">
    <text evidence="2">The sequence shown here is derived from an EMBL/GenBank/DDBJ whole genome shotgun (WGS) entry which is preliminary data.</text>
</comment>
<feature type="transmembrane region" description="Helical" evidence="1">
    <location>
        <begin position="154"/>
        <end position="174"/>
    </location>
</feature>
<dbReference type="RefSeq" id="WP_234251632.1">
    <property type="nucleotide sequence ID" value="NZ_JABFTQ010000019.1"/>
</dbReference>
<feature type="transmembrane region" description="Helical" evidence="1">
    <location>
        <begin position="232"/>
        <end position="252"/>
    </location>
</feature>
<dbReference type="EMBL" id="JABFTQ010000019">
    <property type="protein sequence ID" value="MCE8049174.1"/>
    <property type="molecule type" value="Genomic_DNA"/>
</dbReference>
<evidence type="ECO:0000313" key="2">
    <source>
        <dbReference type="EMBL" id="MCE8049174.1"/>
    </source>
</evidence>
<feature type="transmembrane region" description="Helical" evidence="1">
    <location>
        <begin position="21"/>
        <end position="38"/>
    </location>
</feature>
<sequence length="277" mass="30867">MNMAKRLSARWRQVLGRHGPVICVASFMGLWALLGPGVAATLLLPAWVIAAQLIFVGSFEAARLRRRAWLGQYLDSASPWHRWLRGGLLMALWHQGLAILLALLLLVKLRLLPPVYWPVLLLSLVTLVLVQQLLRRQLQRHVIDEYVAALVRRLLVWPAGTLLALLLVLTALWLPQPYLVGLGWEEAVIRHTSTTAGGGLLGAFERFGQALELTQYWAMQNALERHGLGQGLAVFGWFLLLLSQSAFAWAVVRLTVGADALRDTLGHLRNAERKDAP</sequence>
<keyword evidence="1" id="KW-1133">Transmembrane helix</keyword>
<protein>
    <submittedName>
        <fullName evidence="2">Uncharacterized protein</fullName>
    </submittedName>
</protein>
<dbReference type="Proteomes" id="UP001320154">
    <property type="component" value="Unassembled WGS sequence"/>
</dbReference>
<evidence type="ECO:0000256" key="1">
    <source>
        <dbReference type="SAM" id="Phobius"/>
    </source>
</evidence>
<keyword evidence="1" id="KW-0472">Membrane</keyword>
<proteinExistence type="predicted"/>
<keyword evidence="3" id="KW-1185">Reference proteome</keyword>